<name>A0ABV8AXB4_9BACT</name>
<dbReference type="RefSeq" id="WP_377907273.1">
    <property type="nucleotide sequence ID" value="NZ_JBHRZS010000007.1"/>
</dbReference>
<keyword evidence="3" id="KW-1185">Reference proteome</keyword>
<dbReference type="PROSITE" id="PS51257">
    <property type="entry name" value="PROKAR_LIPOPROTEIN"/>
    <property type="match status" value="1"/>
</dbReference>
<evidence type="ECO:0000313" key="2">
    <source>
        <dbReference type="EMBL" id="MFC3881919.1"/>
    </source>
</evidence>
<evidence type="ECO:0000259" key="1">
    <source>
        <dbReference type="Pfam" id="PF14129"/>
    </source>
</evidence>
<dbReference type="SUPFAM" id="SSF52129">
    <property type="entry name" value="Caspase-like"/>
    <property type="match status" value="1"/>
</dbReference>
<dbReference type="Pfam" id="PF14129">
    <property type="entry name" value="DUF4296"/>
    <property type="match status" value="1"/>
</dbReference>
<comment type="caution">
    <text evidence="2">The sequence shown here is derived from an EMBL/GenBank/DDBJ whole genome shotgun (WGS) entry which is preliminary data.</text>
</comment>
<dbReference type="EMBL" id="JBHRZS010000007">
    <property type="protein sequence ID" value="MFC3881919.1"/>
    <property type="molecule type" value="Genomic_DNA"/>
</dbReference>
<accession>A0ABV8AXB4</accession>
<reference evidence="3" key="1">
    <citation type="journal article" date="2019" name="Int. J. Syst. Evol. Microbiol.">
        <title>The Global Catalogue of Microorganisms (GCM) 10K type strain sequencing project: providing services to taxonomists for standard genome sequencing and annotation.</title>
        <authorList>
            <consortium name="The Broad Institute Genomics Platform"/>
            <consortium name="The Broad Institute Genome Sequencing Center for Infectious Disease"/>
            <person name="Wu L."/>
            <person name="Ma J."/>
        </authorList>
    </citation>
    <scope>NUCLEOTIDE SEQUENCE [LARGE SCALE GENOMIC DNA]</scope>
    <source>
        <strain evidence="3">CCUG 60523</strain>
    </source>
</reference>
<gene>
    <name evidence="2" type="ORF">ACFOSV_17115</name>
</gene>
<evidence type="ECO:0000313" key="3">
    <source>
        <dbReference type="Proteomes" id="UP001595805"/>
    </source>
</evidence>
<sequence>MRKLLSIAFLLIFVAACRNSDKPDYVISEDQLVTILVDIHITEGIASSLPIPYDSSQVVYSLLEKEVFEKHEVSDSVFTQSLLFYLKDPQLMDEVYGRVVDSLSKKQTIQAAEQQIK</sequence>
<proteinExistence type="predicted"/>
<dbReference type="Proteomes" id="UP001595805">
    <property type="component" value="Unassembled WGS sequence"/>
</dbReference>
<feature type="domain" description="DUF4296" evidence="1">
    <location>
        <begin position="23"/>
        <end position="108"/>
    </location>
</feature>
<organism evidence="2 3">
    <name type="scientific">Algoriphagus namhaensis</name>
    <dbReference type="NCBI Taxonomy" id="915353"/>
    <lineage>
        <taxon>Bacteria</taxon>
        <taxon>Pseudomonadati</taxon>
        <taxon>Bacteroidota</taxon>
        <taxon>Cytophagia</taxon>
        <taxon>Cytophagales</taxon>
        <taxon>Cyclobacteriaceae</taxon>
        <taxon>Algoriphagus</taxon>
    </lineage>
</organism>
<protein>
    <submittedName>
        <fullName evidence="2">DUF4296 domain-containing protein</fullName>
    </submittedName>
</protein>
<dbReference type="InterPro" id="IPR029030">
    <property type="entry name" value="Caspase-like_dom_sf"/>
</dbReference>
<dbReference type="InterPro" id="IPR025381">
    <property type="entry name" value="DUF4296"/>
</dbReference>